<organism evidence="5 6">
    <name type="scientific">Chrysemys picta bellii</name>
    <name type="common">Western painted turtle</name>
    <name type="synonym">Emys bellii</name>
    <dbReference type="NCBI Taxonomy" id="8478"/>
    <lineage>
        <taxon>Eukaryota</taxon>
        <taxon>Metazoa</taxon>
        <taxon>Chordata</taxon>
        <taxon>Craniata</taxon>
        <taxon>Vertebrata</taxon>
        <taxon>Euteleostomi</taxon>
        <taxon>Archelosauria</taxon>
        <taxon>Testudinata</taxon>
        <taxon>Testudines</taxon>
        <taxon>Cryptodira</taxon>
        <taxon>Durocryptodira</taxon>
        <taxon>Testudinoidea</taxon>
        <taxon>Emydidae</taxon>
        <taxon>Chrysemys</taxon>
    </lineage>
</organism>
<dbReference type="PANTHER" id="PTHR24300:SF177">
    <property type="entry name" value="CYTOCHROME P450 2J2"/>
    <property type="match status" value="1"/>
</dbReference>
<dbReference type="PRINTS" id="PR00463">
    <property type="entry name" value="EP450I"/>
</dbReference>
<sequence>MWARLISQHPGKNSLFHEENLVFSTLDLFFAGTETTSTTIRWALLYMALYPDVQERVQAEIDAVIGQSRQPAMDDRNNMPYTNAVIHEVQRISNIVPLSVPRMATSDTTLAGFYVPKVSWTEILAGSDRSSGSPFIASSLDTINRPASALPLTPVLHLHERCRRS</sequence>
<evidence type="ECO:0000256" key="2">
    <source>
        <dbReference type="ARBA" id="ARBA00010617"/>
    </source>
</evidence>
<keyword evidence="3" id="KW-0479">Metal-binding</keyword>
<keyword evidence="6" id="KW-1185">Reference proteome</keyword>
<dbReference type="InterPro" id="IPR002401">
    <property type="entry name" value="Cyt_P450_E_grp-I"/>
</dbReference>
<dbReference type="GO" id="GO:0006805">
    <property type="term" value="P:xenobiotic metabolic process"/>
    <property type="evidence" value="ECO:0007669"/>
    <property type="project" value="TreeGrafter"/>
</dbReference>
<proteinExistence type="inferred from homology"/>
<protein>
    <recommendedName>
        <fullName evidence="7">Cytochrome P450</fullName>
    </recommendedName>
</protein>
<dbReference type="GO" id="GO:0005737">
    <property type="term" value="C:cytoplasm"/>
    <property type="evidence" value="ECO:0007669"/>
    <property type="project" value="TreeGrafter"/>
</dbReference>
<dbReference type="InterPro" id="IPR001128">
    <property type="entry name" value="Cyt_P450"/>
</dbReference>
<dbReference type="OMA" id="HLHERCR"/>
<dbReference type="GO" id="GO:0005506">
    <property type="term" value="F:iron ion binding"/>
    <property type="evidence" value="ECO:0007669"/>
    <property type="project" value="InterPro"/>
</dbReference>
<dbReference type="InterPro" id="IPR036396">
    <property type="entry name" value="Cyt_P450_sf"/>
</dbReference>
<comment type="similarity">
    <text evidence="2">Belongs to the cytochrome P450 family.</text>
</comment>
<dbReference type="GO" id="GO:0006082">
    <property type="term" value="P:organic acid metabolic process"/>
    <property type="evidence" value="ECO:0007669"/>
    <property type="project" value="TreeGrafter"/>
</dbReference>
<evidence type="ECO:0008006" key="7">
    <source>
        <dbReference type="Google" id="ProtNLM"/>
    </source>
</evidence>
<dbReference type="SUPFAM" id="SSF48264">
    <property type="entry name" value="Cytochrome P450"/>
    <property type="match status" value="1"/>
</dbReference>
<dbReference type="PANTHER" id="PTHR24300">
    <property type="entry name" value="CYTOCHROME P450 508A4-RELATED"/>
    <property type="match status" value="1"/>
</dbReference>
<evidence type="ECO:0000313" key="6">
    <source>
        <dbReference type="Proteomes" id="UP000694380"/>
    </source>
</evidence>
<dbReference type="GO" id="GO:0016712">
    <property type="term" value="F:oxidoreductase activity, acting on paired donors, with incorporation or reduction of molecular oxygen, reduced flavin or flavoprotein as one donor, and incorporation of one atom of oxygen"/>
    <property type="evidence" value="ECO:0007669"/>
    <property type="project" value="TreeGrafter"/>
</dbReference>
<dbReference type="Pfam" id="PF00067">
    <property type="entry name" value="p450"/>
    <property type="match status" value="1"/>
</dbReference>
<evidence type="ECO:0000313" key="5">
    <source>
        <dbReference type="Ensembl" id="ENSCPBP00000019280.1"/>
    </source>
</evidence>
<dbReference type="Ensembl" id="ENSCPBT00000022709.1">
    <property type="protein sequence ID" value="ENSCPBP00000019280.1"/>
    <property type="gene ID" value="ENSCPBG00000013947.1"/>
</dbReference>
<dbReference type="Gene3D" id="1.10.630.10">
    <property type="entry name" value="Cytochrome P450"/>
    <property type="match status" value="1"/>
</dbReference>
<dbReference type="Proteomes" id="UP000694380">
    <property type="component" value="Unplaced"/>
</dbReference>
<comment type="cofactor">
    <cofactor evidence="1">
        <name>heme</name>
        <dbReference type="ChEBI" id="CHEBI:30413"/>
    </cofactor>
</comment>
<dbReference type="InterPro" id="IPR050182">
    <property type="entry name" value="Cytochrome_P450_fam2"/>
</dbReference>
<reference evidence="5" key="2">
    <citation type="submission" date="2025-09" db="UniProtKB">
        <authorList>
            <consortium name="Ensembl"/>
        </authorList>
    </citation>
    <scope>IDENTIFICATION</scope>
</reference>
<keyword evidence="4" id="KW-0408">Iron</keyword>
<dbReference type="GeneTree" id="ENSGT00950000182879"/>
<evidence type="ECO:0000256" key="1">
    <source>
        <dbReference type="ARBA" id="ARBA00001971"/>
    </source>
</evidence>
<name>A0A8C3HK57_CHRPI</name>
<reference evidence="5" key="1">
    <citation type="submission" date="2025-08" db="UniProtKB">
        <authorList>
            <consortium name="Ensembl"/>
        </authorList>
    </citation>
    <scope>IDENTIFICATION</scope>
</reference>
<evidence type="ECO:0000256" key="4">
    <source>
        <dbReference type="ARBA" id="ARBA00023004"/>
    </source>
</evidence>
<dbReference type="AlphaFoldDB" id="A0A8C3HK57"/>
<dbReference type="PRINTS" id="PR00385">
    <property type="entry name" value="P450"/>
</dbReference>
<dbReference type="GO" id="GO:0020037">
    <property type="term" value="F:heme binding"/>
    <property type="evidence" value="ECO:0007669"/>
    <property type="project" value="InterPro"/>
</dbReference>
<evidence type="ECO:0000256" key="3">
    <source>
        <dbReference type="ARBA" id="ARBA00022723"/>
    </source>
</evidence>
<accession>A0A8C3HK57</accession>